<dbReference type="CDD" id="cd14748">
    <property type="entry name" value="PBP2_UgpB"/>
    <property type="match status" value="1"/>
</dbReference>
<evidence type="ECO:0000256" key="3">
    <source>
        <dbReference type="ARBA" id="ARBA00022729"/>
    </source>
</evidence>
<dbReference type="AlphaFoldDB" id="A0A3L8P021"/>
<accession>A0A3L8P021</accession>
<keyword evidence="2" id="KW-0813">Transport</keyword>
<dbReference type="GO" id="GO:0042956">
    <property type="term" value="P:maltodextrin transmembrane transport"/>
    <property type="evidence" value="ECO:0007669"/>
    <property type="project" value="TreeGrafter"/>
</dbReference>
<dbReference type="Pfam" id="PF01547">
    <property type="entry name" value="SBP_bac_1"/>
    <property type="match status" value="1"/>
</dbReference>
<gene>
    <name evidence="5" type="ORF">D9V37_14205</name>
</gene>
<comment type="similarity">
    <text evidence="1">Belongs to the bacterial solute-binding protein 1 family.</text>
</comment>
<comment type="caution">
    <text evidence="5">The sequence shown here is derived from an EMBL/GenBank/DDBJ whole genome shotgun (WGS) entry which is preliminary data.</text>
</comment>
<feature type="signal peptide" evidence="4">
    <location>
        <begin position="1"/>
        <end position="19"/>
    </location>
</feature>
<evidence type="ECO:0000313" key="6">
    <source>
        <dbReference type="Proteomes" id="UP000281708"/>
    </source>
</evidence>
<protein>
    <submittedName>
        <fullName evidence="5">ABC transporter substrate-binding protein</fullName>
    </submittedName>
</protein>
<keyword evidence="6" id="KW-1185">Reference proteome</keyword>
<dbReference type="GO" id="GO:0015768">
    <property type="term" value="P:maltose transport"/>
    <property type="evidence" value="ECO:0007669"/>
    <property type="project" value="TreeGrafter"/>
</dbReference>
<name>A0A3L8P021_9ACTN</name>
<sequence length="420" mass="44918">MRHLSGLLVVLLLACGTAACGVGTGDDGVERITYWSASQQSTLDWIDSHFNATHRDVQVHGEYIASADDLTAKEISALKTNTYPNVVIGQDPSNLPLLAESRKVVDLRRALKDVTDRLYPGIRQSVFSGGRQLGFPISGVGNFVLFYNKADFAAAGITRAPQTWPELIADAKKLTVGKRYGIYIPLGASEWSSYVWETLLWSNGGELLSKDGRHAAFDSPAGVQALTWWTDLVRQEKAAPSTSYAQAGSYDGAPAFAGHDVSMIIEGQFALSVFKDAKIDFGVAPLPAGTTGKAIGAVGVGVASVFDKGARANRAAETFLDWLGQPRQGAYLASSNGGLPSSPDQIDQPLVRKQIAQDPTYTTFSDQLKSSRSRPTVLAYAAVSQALYTQIDAALRGRLSPQAALHKAAQQADAALKETQ</sequence>
<evidence type="ECO:0000256" key="1">
    <source>
        <dbReference type="ARBA" id="ARBA00008520"/>
    </source>
</evidence>
<dbReference type="PROSITE" id="PS51257">
    <property type="entry name" value="PROKAR_LIPOPROTEIN"/>
    <property type="match status" value="1"/>
</dbReference>
<dbReference type="GO" id="GO:0055052">
    <property type="term" value="C:ATP-binding cassette (ABC) transporter complex, substrate-binding subunit-containing"/>
    <property type="evidence" value="ECO:0007669"/>
    <property type="project" value="TreeGrafter"/>
</dbReference>
<dbReference type="GO" id="GO:1901982">
    <property type="term" value="F:maltose binding"/>
    <property type="evidence" value="ECO:0007669"/>
    <property type="project" value="TreeGrafter"/>
</dbReference>
<dbReference type="PANTHER" id="PTHR30061">
    <property type="entry name" value="MALTOSE-BINDING PERIPLASMIC PROTEIN"/>
    <property type="match status" value="1"/>
</dbReference>
<dbReference type="Proteomes" id="UP000281708">
    <property type="component" value="Unassembled WGS sequence"/>
</dbReference>
<reference evidence="5 6" key="1">
    <citation type="submission" date="2018-10" db="EMBL/GenBank/DDBJ databases">
        <title>Marmoricola sp. 4Q3S-7 whole genome shotgun sequence.</title>
        <authorList>
            <person name="Li F."/>
        </authorList>
    </citation>
    <scope>NUCLEOTIDE SEQUENCE [LARGE SCALE GENOMIC DNA]</scope>
    <source>
        <strain evidence="5 6">4Q3S-7</strain>
    </source>
</reference>
<dbReference type="SUPFAM" id="SSF53850">
    <property type="entry name" value="Periplasmic binding protein-like II"/>
    <property type="match status" value="1"/>
</dbReference>
<dbReference type="PANTHER" id="PTHR30061:SF50">
    <property type="entry name" value="MALTOSE_MALTODEXTRIN-BINDING PERIPLASMIC PROTEIN"/>
    <property type="match status" value="1"/>
</dbReference>
<evidence type="ECO:0000313" key="5">
    <source>
        <dbReference type="EMBL" id="RLV48524.1"/>
    </source>
</evidence>
<dbReference type="EMBL" id="RDBE01000009">
    <property type="protein sequence ID" value="RLV48524.1"/>
    <property type="molecule type" value="Genomic_DNA"/>
</dbReference>
<dbReference type="Gene3D" id="3.40.190.10">
    <property type="entry name" value="Periplasmic binding protein-like II"/>
    <property type="match status" value="1"/>
</dbReference>
<dbReference type="InterPro" id="IPR006059">
    <property type="entry name" value="SBP"/>
</dbReference>
<proteinExistence type="inferred from homology"/>
<evidence type="ECO:0000256" key="2">
    <source>
        <dbReference type="ARBA" id="ARBA00022448"/>
    </source>
</evidence>
<organism evidence="5 6">
    <name type="scientific">Nocardioides mangrovicus</name>
    <dbReference type="NCBI Taxonomy" id="2478913"/>
    <lineage>
        <taxon>Bacteria</taxon>
        <taxon>Bacillati</taxon>
        <taxon>Actinomycetota</taxon>
        <taxon>Actinomycetes</taxon>
        <taxon>Propionibacteriales</taxon>
        <taxon>Nocardioidaceae</taxon>
        <taxon>Nocardioides</taxon>
    </lineage>
</organism>
<feature type="chain" id="PRO_5039098659" evidence="4">
    <location>
        <begin position="20"/>
        <end position="420"/>
    </location>
</feature>
<keyword evidence="3 4" id="KW-0732">Signal</keyword>
<dbReference type="OrthoDB" id="4289620at2"/>
<dbReference type="RefSeq" id="WP_121806846.1">
    <property type="nucleotide sequence ID" value="NZ_RDBE01000009.1"/>
</dbReference>
<evidence type="ECO:0000256" key="4">
    <source>
        <dbReference type="SAM" id="SignalP"/>
    </source>
</evidence>